<sequence>MLKSTQQSLFNSFFFFQPCVGYLTIGIPTVKRASADYLFKTLTSLINNLNGKDQKMVNIIVFLADFDPLYKLKRVQELKKTYQPWLESGLVQIIQAPRWYYPKLRNLKRNYNDSPDRVFWRSKQCIDYAFLFEYSATLSQYYMQLEDDVVTFHGYFDIIRDYIHRQRHKNWSSIHFSTLGYIGKLYRSSDIVELGRFFYMFYDEHPVDYLINFYSNLKMLPSNLVYLPSLFQHIGIKSSLKGKSQPLKDIQFALARVYNSNNPPAKVTTTLQSYGGTEPEFAYGKTVTYYWCKQPRAKDTITIIFHSPIKLKRVAVLTGDKARRRDCLHTAELQVSSTYYLQQCISWNKIGDFKRNGNVDIDVTNLNQSPFKNPIRCVRIYIPNKYRNWVILREIAIWSEAIE</sequence>
<dbReference type="PhylomeDB" id="B3SAQ6"/>
<dbReference type="PANTHER" id="PTHR12062:SF0">
    <property type="entry name" value="ALPHA-1,3-MANNOSYL-GLYCOPROTEIN 4-BETA-N-ACETYLGLUCOSAMINYLTRANSFERASE B"/>
    <property type="match status" value="1"/>
</dbReference>
<dbReference type="InParanoid" id="B3SAQ6"/>
<dbReference type="GeneID" id="6758517"/>
<keyword evidence="7" id="KW-1185">Reference proteome</keyword>
<dbReference type="Pfam" id="PF04666">
    <property type="entry name" value="MGAT4_cons"/>
    <property type="match status" value="1"/>
</dbReference>
<dbReference type="CTD" id="6758517"/>
<reference evidence="6 7" key="1">
    <citation type="journal article" date="2008" name="Nature">
        <title>The Trichoplax genome and the nature of placozoans.</title>
        <authorList>
            <person name="Srivastava M."/>
            <person name="Begovic E."/>
            <person name="Chapman J."/>
            <person name="Putnam N.H."/>
            <person name="Hellsten U."/>
            <person name="Kawashima T."/>
            <person name="Kuo A."/>
            <person name="Mitros T."/>
            <person name="Salamov A."/>
            <person name="Carpenter M.L."/>
            <person name="Signorovitch A.Y."/>
            <person name="Moreno M.A."/>
            <person name="Kamm K."/>
            <person name="Grimwood J."/>
            <person name="Schmutz J."/>
            <person name="Shapiro H."/>
            <person name="Grigoriev I.V."/>
            <person name="Buss L.W."/>
            <person name="Schierwater B."/>
            <person name="Dellaporta S.L."/>
            <person name="Rokhsar D.S."/>
        </authorList>
    </citation>
    <scope>NUCLEOTIDE SEQUENCE [LARGE SCALE GENOMIC DNA]</scope>
    <source>
        <strain evidence="6 7">Grell-BS-1999</strain>
    </source>
</reference>
<dbReference type="OrthoDB" id="2016523at2759"/>
<dbReference type="EMBL" id="DS985262">
    <property type="protein sequence ID" value="EDV20198.1"/>
    <property type="molecule type" value="Genomic_DNA"/>
</dbReference>
<evidence type="ECO:0000256" key="2">
    <source>
        <dbReference type="ARBA" id="ARBA00022676"/>
    </source>
</evidence>
<dbReference type="Gene3D" id="2.60.120.260">
    <property type="entry name" value="Galactose-binding domain-like"/>
    <property type="match status" value="1"/>
</dbReference>
<keyword evidence="3" id="KW-0808">Transferase</keyword>
<feature type="domain" description="MGAT4 A/B/C C-terminal" evidence="5">
    <location>
        <begin position="265"/>
        <end position="394"/>
    </location>
</feature>
<evidence type="ECO:0000313" key="7">
    <source>
        <dbReference type="Proteomes" id="UP000009022"/>
    </source>
</evidence>
<proteinExistence type="predicted"/>
<dbReference type="GO" id="GO:0008375">
    <property type="term" value="F:acetylglucosaminyltransferase activity"/>
    <property type="evidence" value="ECO:0000318"/>
    <property type="project" value="GO_Central"/>
</dbReference>
<dbReference type="InterPro" id="IPR057279">
    <property type="entry name" value="MGAT4"/>
</dbReference>
<dbReference type="AlphaFoldDB" id="B3SAQ6"/>
<dbReference type="eggNOG" id="KOG3656">
    <property type="taxonomic scope" value="Eukaryota"/>
</dbReference>
<dbReference type="Proteomes" id="UP000009022">
    <property type="component" value="Unassembled WGS sequence"/>
</dbReference>
<dbReference type="Pfam" id="PF23524">
    <property type="entry name" value="MGAT4A_C"/>
    <property type="match status" value="1"/>
</dbReference>
<dbReference type="OMA" id="MTDVEHK"/>
<dbReference type="PANTHER" id="PTHR12062">
    <property type="entry name" value="N-ACETYLGLUCOSAMINYLTRANSFERASE VI"/>
    <property type="match status" value="1"/>
</dbReference>
<protein>
    <submittedName>
        <fullName evidence="6">Uncharacterized protein</fullName>
    </submittedName>
</protein>
<organism evidence="6 7">
    <name type="scientific">Trichoplax adhaerens</name>
    <name type="common">Trichoplax reptans</name>
    <dbReference type="NCBI Taxonomy" id="10228"/>
    <lineage>
        <taxon>Eukaryota</taxon>
        <taxon>Metazoa</taxon>
        <taxon>Placozoa</taxon>
        <taxon>Uniplacotomia</taxon>
        <taxon>Trichoplacea</taxon>
        <taxon>Trichoplacidae</taxon>
        <taxon>Trichoplax</taxon>
    </lineage>
</organism>
<dbReference type="InterPro" id="IPR006759">
    <property type="entry name" value="Glyco_transf_54"/>
</dbReference>
<accession>B3SAQ6</accession>
<dbReference type="RefSeq" id="XP_002117359.1">
    <property type="nucleotide sequence ID" value="XM_002117323.1"/>
</dbReference>
<comment type="pathway">
    <text evidence="1">Protein modification; protein glycosylation.</text>
</comment>
<evidence type="ECO:0000256" key="3">
    <source>
        <dbReference type="ARBA" id="ARBA00022679"/>
    </source>
</evidence>
<dbReference type="GO" id="GO:0006487">
    <property type="term" value="P:protein N-linked glycosylation"/>
    <property type="evidence" value="ECO:0000318"/>
    <property type="project" value="GO_Central"/>
</dbReference>
<evidence type="ECO:0000259" key="4">
    <source>
        <dbReference type="Pfam" id="PF04666"/>
    </source>
</evidence>
<dbReference type="InterPro" id="IPR056576">
    <property type="entry name" value="MGAT4_A/B/C_C"/>
</dbReference>
<dbReference type="HOGENOM" id="CLU_027046_3_0_1"/>
<dbReference type="KEGG" id="tad:TRIADDRAFT_32367"/>
<evidence type="ECO:0000259" key="5">
    <source>
        <dbReference type="Pfam" id="PF23524"/>
    </source>
</evidence>
<evidence type="ECO:0000313" key="6">
    <source>
        <dbReference type="EMBL" id="EDV20198.1"/>
    </source>
</evidence>
<evidence type="ECO:0000256" key="1">
    <source>
        <dbReference type="ARBA" id="ARBA00004922"/>
    </source>
</evidence>
<keyword evidence="2" id="KW-0328">Glycosyltransferase</keyword>
<name>B3SAQ6_TRIAD</name>
<feature type="domain" description="MGAT4 conserved region" evidence="4">
    <location>
        <begin position="23"/>
        <end position="252"/>
    </location>
</feature>
<gene>
    <name evidence="6" type="ORF">TRIADDRAFT_32367</name>
</gene>